<feature type="transmembrane region" description="Helical" evidence="1">
    <location>
        <begin position="474"/>
        <end position="497"/>
    </location>
</feature>
<evidence type="ECO:0000259" key="2">
    <source>
        <dbReference type="Pfam" id="PF20163"/>
    </source>
</evidence>
<accession>A0AAD9B042</accession>
<evidence type="ECO:0000313" key="3">
    <source>
        <dbReference type="EMBL" id="KAK1857308.1"/>
    </source>
</evidence>
<protein>
    <recommendedName>
        <fullName evidence="2">DUF6536 domain-containing protein</fullName>
    </recommendedName>
</protein>
<keyword evidence="4" id="KW-1185">Reference proteome</keyword>
<feature type="domain" description="DUF6536" evidence="2">
    <location>
        <begin position="4"/>
        <end position="150"/>
    </location>
</feature>
<dbReference type="InterPro" id="IPR046623">
    <property type="entry name" value="DUF6536"/>
</dbReference>
<sequence>MALLNIGILTFTMLFLLSILLISIAKTDSFMQSWRFFTAGCGRTTVTNTMLHLLINIFSSVMLASSNFFMQVLNAPTRSEVDAAHAQGRWVDIGVPSWRNAFILSRFKRLACLSLLLTSVPIHMIFNSSLFKIDKRMGDFHATIATEAFADGGSYFLPGVSMITSELYREGNNNDTGWKRTFEDDFGDTSLLPSFQDLATNNFSKQTANMSEAATQVSNWDKLGLTDCQGLFGQSTCTGLNNYRNLVIVLKGSGWKRSELWNLSASGGEVWQPIVPRDESNNLWFSSQCNMRGTLSQNGYASCSTNCDIFFQWSKPEGDSRTFLKLSAWFPAHHNESNWNETLYSSVKNDFMLGFNSGDFELDHCRAEPRDNMCSIALAKPLLLVVVVSILVKISTCIVVMLVLGNEEPLVTLGDAVASFISIEPRPKFVSGLMTHNIVQDRERDGTIYEPLGPRKWFRRQHHRSPTVSTGAWVKAYCLFIPGFIVLLFIVVGQFNIDIS</sequence>
<comment type="caution">
    <text evidence="3">The sequence shown here is derived from an EMBL/GenBank/DDBJ whole genome shotgun (WGS) entry which is preliminary data.</text>
</comment>
<dbReference type="Proteomes" id="UP001243330">
    <property type="component" value="Unassembled WGS sequence"/>
</dbReference>
<feature type="transmembrane region" description="Helical" evidence="1">
    <location>
        <begin position="382"/>
        <end position="404"/>
    </location>
</feature>
<dbReference type="PANTHER" id="PTHR35395:SF1">
    <property type="entry name" value="DUF6536 DOMAIN-CONTAINING PROTEIN"/>
    <property type="match status" value="1"/>
</dbReference>
<dbReference type="EMBL" id="JAQOWY010000001">
    <property type="protein sequence ID" value="KAK1857308.1"/>
    <property type="molecule type" value="Genomic_DNA"/>
</dbReference>
<name>A0AAD9B042_9PEZI</name>
<proteinExistence type="predicted"/>
<feature type="transmembrane region" description="Helical" evidence="1">
    <location>
        <begin position="6"/>
        <end position="25"/>
    </location>
</feature>
<keyword evidence="1" id="KW-0472">Membrane</keyword>
<keyword evidence="1" id="KW-1133">Transmembrane helix</keyword>
<dbReference type="Pfam" id="PF20163">
    <property type="entry name" value="DUF6536"/>
    <property type="match status" value="1"/>
</dbReference>
<gene>
    <name evidence="3" type="ORF">CCHR01_00089</name>
</gene>
<dbReference type="AlphaFoldDB" id="A0AAD9B042"/>
<reference evidence="3" key="1">
    <citation type="submission" date="2023-01" db="EMBL/GenBank/DDBJ databases">
        <title>Colletotrichum chrysophilum M932 genome sequence.</title>
        <authorList>
            <person name="Baroncelli R."/>
        </authorList>
    </citation>
    <scope>NUCLEOTIDE SEQUENCE</scope>
    <source>
        <strain evidence="3">M932</strain>
    </source>
</reference>
<dbReference type="PANTHER" id="PTHR35395">
    <property type="entry name" value="DUF6536 DOMAIN-CONTAINING PROTEIN"/>
    <property type="match status" value="1"/>
</dbReference>
<keyword evidence="1" id="KW-0812">Transmembrane</keyword>
<evidence type="ECO:0000256" key="1">
    <source>
        <dbReference type="SAM" id="Phobius"/>
    </source>
</evidence>
<feature type="transmembrane region" description="Helical" evidence="1">
    <location>
        <begin position="53"/>
        <end position="73"/>
    </location>
</feature>
<evidence type="ECO:0000313" key="4">
    <source>
        <dbReference type="Proteomes" id="UP001243330"/>
    </source>
</evidence>
<organism evidence="3 4">
    <name type="scientific">Colletotrichum chrysophilum</name>
    <dbReference type="NCBI Taxonomy" id="1836956"/>
    <lineage>
        <taxon>Eukaryota</taxon>
        <taxon>Fungi</taxon>
        <taxon>Dikarya</taxon>
        <taxon>Ascomycota</taxon>
        <taxon>Pezizomycotina</taxon>
        <taxon>Sordariomycetes</taxon>
        <taxon>Hypocreomycetidae</taxon>
        <taxon>Glomerellales</taxon>
        <taxon>Glomerellaceae</taxon>
        <taxon>Colletotrichum</taxon>
        <taxon>Colletotrichum gloeosporioides species complex</taxon>
    </lineage>
</organism>